<dbReference type="InterPro" id="IPR050177">
    <property type="entry name" value="Lipid_A_modif_metabolic_enz"/>
</dbReference>
<dbReference type="PANTHER" id="PTHR43245:SF55">
    <property type="entry name" value="NAD(P)-BINDING DOMAIN-CONTAINING PROTEIN"/>
    <property type="match status" value="1"/>
</dbReference>
<dbReference type="Pfam" id="PF01370">
    <property type="entry name" value="Epimerase"/>
    <property type="match status" value="1"/>
</dbReference>
<dbReference type="EMBL" id="CABPSN010000009">
    <property type="protein sequence ID" value="VVE49694.1"/>
    <property type="molecule type" value="Genomic_DNA"/>
</dbReference>
<evidence type="ECO:0000259" key="1">
    <source>
        <dbReference type="Pfam" id="PF01370"/>
    </source>
</evidence>
<evidence type="ECO:0000313" key="4">
    <source>
        <dbReference type="Proteomes" id="UP000366819"/>
    </source>
</evidence>
<feature type="domain" description="Capsular polysaccharide assembling protein CapF C-terminal" evidence="2">
    <location>
        <begin position="253"/>
        <end position="363"/>
    </location>
</feature>
<gene>
    <name evidence="3" type="ORF">PAQ31011_04629</name>
</gene>
<name>A0A5E4YLL5_9BURK</name>
<dbReference type="OrthoDB" id="9801056at2"/>
<dbReference type="CDD" id="cd07007">
    <property type="entry name" value="cupin_CapF-like_C"/>
    <property type="match status" value="1"/>
</dbReference>
<evidence type="ECO:0000259" key="2">
    <source>
        <dbReference type="Pfam" id="PF14667"/>
    </source>
</evidence>
<evidence type="ECO:0000313" key="3">
    <source>
        <dbReference type="EMBL" id="VVE49694.1"/>
    </source>
</evidence>
<protein>
    <submittedName>
        <fullName evidence="3">Capsular biosynthesis protein</fullName>
    </submittedName>
</protein>
<dbReference type="InterPro" id="IPR029303">
    <property type="entry name" value="CapF_C"/>
</dbReference>
<accession>A0A5E4YLL5</accession>
<feature type="domain" description="NAD-dependent epimerase/dehydratase" evidence="1">
    <location>
        <begin position="3"/>
        <end position="190"/>
    </location>
</feature>
<dbReference type="InterPro" id="IPR001509">
    <property type="entry name" value="Epimerase_deHydtase"/>
</dbReference>
<dbReference type="InterPro" id="IPR014710">
    <property type="entry name" value="RmlC-like_jellyroll"/>
</dbReference>
<sequence length="367" mass="40239">MRVLITGANGFIGKNLAVHLHERKIEVVPFTRDMATERLPALLDGVDFIFHLAGVNRPQDPAEFDTGNAGLTESLTQAVLASGRAIPIAYTSSIQAERDNPYGQSKRAAEDSIAKLAAQCGAPAYIYRLPNVFGKWAKPNYNSAVATFCHNIANGLPIQIHDPEAVVHLVYVDDVCKALVGLLDAPTQGVQWPEVTPSYQCTVGELAAHIREFEASRQSITTPAVGTGLVRALYATYLSVLRPGQFSYDLTPHGDARGVFVEMLRTKDSGQFSFFTAHPGVTRGGHYHHTKNEKFLVLKGRAHFGFRHIVTGETTELITSDEKPQVVETIPGWSHNITNIGTDELIVMLWANEMFDRALPDTIAHEV</sequence>
<dbReference type="InterPro" id="IPR036291">
    <property type="entry name" value="NAD(P)-bd_dom_sf"/>
</dbReference>
<reference evidence="3 4" key="1">
    <citation type="submission" date="2019-08" db="EMBL/GenBank/DDBJ databases">
        <authorList>
            <person name="Peeters C."/>
        </authorList>
    </citation>
    <scope>NUCLEOTIDE SEQUENCE [LARGE SCALE GENOMIC DNA]</scope>
    <source>
        <strain evidence="3 4">LMG 31011</strain>
    </source>
</reference>
<proteinExistence type="predicted"/>
<dbReference type="AlphaFoldDB" id="A0A5E4YLL5"/>
<dbReference type="Gene3D" id="3.40.50.720">
    <property type="entry name" value="NAD(P)-binding Rossmann-like Domain"/>
    <property type="match status" value="1"/>
</dbReference>
<dbReference type="SUPFAM" id="SSF51182">
    <property type="entry name" value="RmlC-like cupins"/>
    <property type="match status" value="1"/>
</dbReference>
<organism evidence="3 4">
    <name type="scientific">Pandoraea aquatica</name>
    <dbReference type="NCBI Taxonomy" id="2508290"/>
    <lineage>
        <taxon>Bacteria</taxon>
        <taxon>Pseudomonadati</taxon>
        <taxon>Pseudomonadota</taxon>
        <taxon>Betaproteobacteria</taxon>
        <taxon>Burkholderiales</taxon>
        <taxon>Burkholderiaceae</taxon>
        <taxon>Pandoraea</taxon>
    </lineage>
</organism>
<dbReference type="Proteomes" id="UP000366819">
    <property type="component" value="Unassembled WGS sequence"/>
</dbReference>
<dbReference type="Gene3D" id="2.60.120.10">
    <property type="entry name" value="Jelly Rolls"/>
    <property type="match status" value="1"/>
</dbReference>
<keyword evidence="4" id="KW-1185">Reference proteome</keyword>
<dbReference type="NCBIfam" id="NF047837">
    <property type="entry name" value="UDPAcbARedWbcJ"/>
    <property type="match status" value="1"/>
</dbReference>
<dbReference type="RefSeq" id="WP_150577987.1">
    <property type="nucleotide sequence ID" value="NZ_CABPSN010000009.1"/>
</dbReference>
<dbReference type="PANTHER" id="PTHR43245">
    <property type="entry name" value="BIFUNCTIONAL POLYMYXIN RESISTANCE PROTEIN ARNA"/>
    <property type="match status" value="1"/>
</dbReference>
<dbReference type="SUPFAM" id="SSF51735">
    <property type="entry name" value="NAD(P)-binding Rossmann-fold domains"/>
    <property type="match status" value="1"/>
</dbReference>
<dbReference type="InterPro" id="IPR011051">
    <property type="entry name" value="RmlC_Cupin_sf"/>
</dbReference>
<dbReference type="Pfam" id="PF14667">
    <property type="entry name" value="Polysacc_synt_C"/>
    <property type="match status" value="1"/>
</dbReference>